<dbReference type="InterPro" id="IPR025164">
    <property type="entry name" value="Toastrack_DUF4097"/>
</dbReference>
<name>A0A964WYN4_9FLAO</name>
<evidence type="ECO:0000259" key="1">
    <source>
        <dbReference type="Pfam" id="PF13349"/>
    </source>
</evidence>
<feature type="domain" description="DUF4097" evidence="1">
    <location>
        <begin position="146"/>
        <end position="249"/>
    </location>
</feature>
<dbReference type="EMBL" id="JAAABI010000004">
    <property type="protein sequence ID" value="NAY92754.1"/>
    <property type="molecule type" value="Genomic_DNA"/>
</dbReference>
<dbReference type="AlphaFoldDB" id="A0A964WYN4"/>
<accession>A0A964WYN4</accession>
<dbReference type="PROSITE" id="PS51257">
    <property type="entry name" value="PROKAR_LIPOPROTEIN"/>
    <property type="match status" value="1"/>
</dbReference>
<evidence type="ECO:0000313" key="3">
    <source>
        <dbReference type="Proteomes" id="UP000667650"/>
    </source>
</evidence>
<gene>
    <name evidence="2" type="ORF">GTQ34_12585</name>
</gene>
<keyword evidence="3" id="KW-1185">Reference proteome</keyword>
<evidence type="ECO:0000313" key="2">
    <source>
        <dbReference type="EMBL" id="NAY92754.1"/>
    </source>
</evidence>
<protein>
    <submittedName>
        <fullName evidence="2">DUF4097 family beta strand repeat protein</fullName>
    </submittedName>
</protein>
<dbReference type="Proteomes" id="UP000667650">
    <property type="component" value="Unassembled WGS sequence"/>
</dbReference>
<comment type="caution">
    <text evidence="2">The sequence shown here is derived from an EMBL/GenBank/DDBJ whole genome shotgun (WGS) entry which is preliminary data.</text>
</comment>
<dbReference type="Pfam" id="PF13349">
    <property type="entry name" value="DUF4097"/>
    <property type="match status" value="1"/>
</dbReference>
<sequence length="285" mass="32279">MKQLILVLSLTIWVGTACMKAQQKEFSEKISKEVPFGNTSANTLIIKNVFGSIDIQGYNGDKVVMEVMRIITAKSVEDLELGKKELQLKVTTDPDRLILRPDAPYIEFDDDNLRYNWCNQEEWPYDHSLHFDVKVPWSVKINISTINDGEILVKNMKGDYLKVNNINGGITLENVSGQTDLHCINGDVSIAYVNNPTEDSKYYSLNGDINVKYQQELSANVSFKTMNGELFTDFDIAKQYMDAKRSFEGKKAKYTYQATPKLQIGKGGIALDFETLNGDVYLKKI</sequence>
<dbReference type="RefSeq" id="WP_166524167.1">
    <property type="nucleotide sequence ID" value="NZ_JAAABI010000004.1"/>
</dbReference>
<proteinExistence type="predicted"/>
<reference evidence="2" key="1">
    <citation type="submission" date="2020-01" db="EMBL/GenBank/DDBJ databases">
        <title>Muricauda ochracea sp. nov., isolated from a tidal flat of Garorim bay in Korea.</title>
        <authorList>
            <person name="Kim D."/>
            <person name="Yoo Y."/>
            <person name="Kim J.-J."/>
        </authorList>
    </citation>
    <scope>NUCLEOTIDE SEQUENCE</scope>
    <source>
        <strain evidence="2">JGD-17</strain>
    </source>
</reference>
<organism evidence="2 3">
    <name type="scientific">Flagellimonas ochracea</name>
    <dbReference type="NCBI Taxonomy" id="2696472"/>
    <lineage>
        <taxon>Bacteria</taxon>
        <taxon>Pseudomonadati</taxon>
        <taxon>Bacteroidota</taxon>
        <taxon>Flavobacteriia</taxon>
        <taxon>Flavobacteriales</taxon>
        <taxon>Flavobacteriaceae</taxon>
        <taxon>Flagellimonas</taxon>
    </lineage>
</organism>